<sequence>MSCRILLSLADLVSTDYCDGHLVPPRDLGTQFEALDFKGILFGAEGRTSMDTGCWHCNYIGSGPTGCHKKRY</sequence>
<evidence type="ECO:0000313" key="1">
    <source>
        <dbReference type="EMBL" id="KAF8471408.1"/>
    </source>
</evidence>
<comment type="caution">
    <text evidence="1">The sequence shown here is derived from an EMBL/GenBank/DDBJ whole genome shotgun (WGS) entry which is preliminary data.</text>
</comment>
<reference evidence="1" key="1">
    <citation type="submission" date="2019-10" db="EMBL/GenBank/DDBJ databases">
        <authorList>
            <consortium name="DOE Joint Genome Institute"/>
            <person name="Kuo A."/>
            <person name="Miyauchi S."/>
            <person name="Kiss E."/>
            <person name="Drula E."/>
            <person name="Kohler A."/>
            <person name="Sanchez-Garcia M."/>
            <person name="Andreopoulos B."/>
            <person name="Barry K.W."/>
            <person name="Bonito G."/>
            <person name="Buee M."/>
            <person name="Carver A."/>
            <person name="Chen C."/>
            <person name="Cichocki N."/>
            <person name="Clum A."/>
            <person name="Culley D."/>
            <person name="Crous P.W."/>
            <person name="Fauchery L."/>
            <person name="Girlanda M."/>
            <person name="Hayes R."/>
            <person name="Keri Z."/>
            <person name="LaButti K."/>
            <person name="Lipzen A."/>
            <person name="Lombard V."/>
            <person name="Magnuson J."/>
            <person name="Maillard F."/>
            <person name="Morin E."/>
            <person name="Murat C."/>
            <person name="Nolan M."/>
            <person name="Ohm R."/>
            <person name="Pangilinan J."/>
            <person name="Pereira M."/>
            <person name="Perotto S."/>
            <person name="Peter M."/>
            <person name="Riley R."/>
            <person name="Sitrit Y."/>
            <person name="Stielow B."/>
            <person name="Szollosi G."/>
            <person name="Zifcakova L."/>
            <person name="Stursova M."/>
            <person name="Spatafora J.W."/>
            <person name="Tedersoo L."/>
            <person name="Vaario L.-M."/>
            <person name="Yamada A."/>
            <person name="Yan M."/>
            <person name="Wang P."/>
            <person name="Xu J."/>
            <person name="Bruns T."/>
            <person name="Baldrian P."/>
            <person name="Vilgalys R."/>
            <person name="Henrissat B."/>
            <person name="Grigoriev I.V."/>
            <person name="Hibbett D."/>
            <person name="Nagy L.G."/>
            <person name="Martin F.M."/>
        </authorList>
    </citation>
    <scope>NUCLEOTIDE SEQUENCE</scope>
    <source>
        <strain evidence="1">Prilba</strain>
    </source>
</reference>
<dbReference type="Proteomes" id="UP000759537">
    <property type="component" value="Unassembled WGS sequence"/>
</dbReference>
<evidence type="ECO:0000313" key="2">
    <source>
        <dbReference type="Proteomes" id="UP000759537"/>
    </source>
</evidence>
<organism evidence="1 2">
    <name type="scientific">Russula ochroleuca</name>
    <dbReference type="NCBI Taxonomy" id="152965"/>
    <lineage>
        <taxon>Eukaryota</taxon>
        <taxon>Fungi</taxon>
        <taxon>Dikarya</taxon>
        <taxon>Basidiomycota</taxon>
        <taxon>Agaricomycotina</taxon>
        <taxon>Agaricomycetes</taxon>
        <taxon>Russulales</taxon>
        <taxon>Russulaceae</taxon>
        <taxon>Russula</taxon>
    </lineage>
</organism>
<protein>
    <submittedName>
        <fullName evidence="1">Uncharacterized protein</fullName>
    </submittedName>
</protein>
<gene>
    <name evidence="1" type="ORF">DFH94DRAFT_769358</name>
</gene>
<name>A0A9P5JYV9_9AGAM</name>
<proteinExistence type="predicted"/>
<dbReference type="EMBL" id="WHVB01000023">
    <property type="protein sequence ID" value="KAF8471408.1"/>
    <property type="molecule type" value="Genomic_DNA"/>
</dbReference>
<keyword evidence="2" id="KW-1185">Reference proteome</keyword>
<accession>A0A9P5JYV9</accession>
<dbReference type="AlphaFoldDB" id="A0A9P5JYV9"/>
<reference evidence="1" key="2">
    <citation type="journal article" date="2020" name="Nat. Commun.">
        <title>Large-scale genome sequencing of mycorrhizal fungi provides insights into the early evolution of symbiotic traits.</title>
        <authorList>
            <person name="Miyauchi S."/>
            <person name="Kiss E."/>
            <person name="Kuo A."/>
            <person name="Drula E."/>
            <person name="Kohler A."/>
            <person name="Sanchez-Garcia M."/>
            <person name="Morin E."/>
            <person name="Andreopoulos B."/>
            <person name="Barry K.W."/>
            <person name="Bonito G."/>
            <person name="Buee M."/>
            <person name="Carver A."/>
            <person name="Chen C."/>
            <person name="Cichocki N."/>
            <person name="Clum A."/>
            <person name="Culley D."/>
            <person name="Crous P.W."/>
            <person name="Fauchery L."/>
            <person name="Girlanda M."/>
            <person name="Hayes R.D."/>
            <person name="Keri Z."/>
            <person name="LaButti K."/>
            <person name="Lipzen A."/>
            <person name="Lombard V."/>
            <person name="Magnuson J."/>
            <person name="Maillard F."/>
            <person name="Murat C."/>
            <person name="Nolan M."/>
            <person name="Ohm R.A."/>
            <person name="Pangilinan J."/>
            <person name="Pereira M.F."/>
            <person name="Perotto S."/>
            <person name="Peter M."/>
            <person name="Pfister S."/>
            <person name="Riley R."/>
            <person name="Sitrit Y."/>
            <person name="Stielow J.B."/>
            <person name="Szollosi G."/>
            <person name="Zifcakova L."/>
            <person name="Stursova M."/>
            <person name="Spatafora J.W."/>
            <person name="Tedersoo L."/>
            <person name="Vaario L.M."/>
            <person name="Yamada A."/>
            <person name="Yan M."/>
            <person name="Wang P."/>
            <person name="Xu J."/>
            <person name="Bruns T."/>
            <person name="Baldrian P."/>
            <person name="Vilgalys R."/>
            <person name="Dunand C."/>
            <person name="Henrissat B."/>
            <person name="Grigoriev I.V."/>
            <person name="Hibbett D."/>
            <person name="Nagy L.G."/>
            <person name="Martin F.M."/>
        </authorList>
    </citation>
    <scope>NUCLEOTIDE SEQUENCE</scope>
    <source>
        <strain evidence="1">Prilba</strain>
    </source>
</reference>